<name>A0A2P2PSW3_RHIMU</name>
<reference evidence="1" key="1">
    <citation type="submission" date="2018-02" db="EMBL/GenBank/DDBJ databases">
        <title>Rhizophora mucronata_Transcriptome.</title>
        <authorList>
            <person name="Meera S.P."/>
            <person name="Sreeshan A."/>
            <person name="Augustine A."/>
        </authorList>
    </citation>
    <scope>NUCLEOTIDE SEQUENCE</scope>
    <source>
        <tissue evidence="1">Leaf</tissue>
    </source>
</reference>
<dbReference type="AlphaFoldDB" id="A0A2P2PSW3"/>
<sequence>MFPYMLGIVELSGEILGVFCMDLLSLRLEIFLWLDLSMLGGLIMAWKV</sequence>
<accession>A0A2P2PSW3</accession>
<proteinExistence type="predicted"/>
<protein>
    <submittedName>
        <fullName evidence="1">Uncharacterized protein</fullName>
    </submittedName>
</protein>
<dbReference type="EMBL" id="GGEC01077289">
    <property type="protein sequence ID" value="MBX57773.1"/>
    <property type="molecule type" value="Transcribed_RNA"/>
</dbReference>
<organism evidence="1">
    <name type="scientific">Rhizophora mucronata</name>
    <name type="common">Asiatic mangrove</name>
    <dbReference type="NCBI Taxonomy" id="61149"/>
    <lineage>
        <taxon>Eukaryota</taxon>
        <taxon>Viridiplantae</taxon>
        <taxon>Streptophyta</taxon>
        <taxon>Embryophyta</taxon>
        <taxon>Tracheophyta</taxon>
        <taxon>Spermatophyta</taxon>
        <taxon>Magnoliopsida</taxon>
        <taxon>eudicotyledons</taxon>
        <taxon>Gunneridae</taxon>
        <taxon>Pentapetalae</taxon>
        <taxon>rosids</taxon>
        <taxon>fabids</taxon>
        <taxon>Malpighiales</taxon>
        <taxon>Rhizophoraceae</taxon>
        <taxon>Rhizophora</taxon>
    </lineage>
</organism>
<evidence type="ECO:0000313" key="1">
    <source>
        <dbReference type="EMBL" id="MBX57773.1"/>
    </source>
</evidence>